<evidence type="ECO:0000313" key="1">
    <source>
        <dbReference type="EMBL" id="JAH78374.1"/>
    </source>
</evidence>
<reference evidence="1" key="1">
    <citation type="submission" date="2014-11" db="EMBL/GenBank/DDBJ databases">
        <authorList>
            <person name="Amaro Gonzalez C."/>
        </authorList>
    </citation>
    <scope>NUCLEOTIDE SEQUENCE</scope>
</reference>
<accession>A0A0E9VJS2</accession>
<reference evidence="1" key="2">
    <citation type="journal article" date="2015" name="Fish Shellfish Immunol.">
        <title>Early steps in the European eel (Anguilla anguilla)-Vibrio vulnificus interaction in the gills: Role of the RtxA13 toxin.</title>
        <authorList>
            <person name="Callol A."/>
            <person name="Pajuelo D."/>
            <person name="Ebbesson L."/>
            <person name="Teles M."/>
            <person name="MacKenzie S."/>
            <person name="Amaro C."/>
        </authorList>
    </citation>
    <scope>NUCLEOTIDE SEQUENCE</scope>
</reference>
<sequence length="27" mass="3278">MFTFSAHLWQKCQILPEKSRCGCRFLF</sequence>
<name>A0A0E9VJS2_ANGAN</name>
<protein>
    <submittedName>
        <fullName evidence="1">Uncharacterized protein</fullName>
    </submittedName>
</protein>
<dbReference type="EMBL" id="GBXM01030203">
    <property type="protein sequence ID" value="JAH78374.1"/>
    <property type="molecule type" value="Transcribed_RNA"/>
</dbReference>
<dbReference type="AlphaFoldDB" id="A0A0E9VJS2"/>
<proteinExistence type="predicted"/>
<organism evidence="1">
    <name type="scientific">Anguilla anguilla</name>
    <name type="common">European freshwater eel</name>
    <name type="synonym">Muraena anguilla</name>
    <dbReference type="NCBI Taxonomy" id="7936"/>
    <lineage>
        <taxon>Eukaryota</taxon>
        <taxon>Metazoa</taxon>
        <taxon>Chordata</taxon>
        <taxon>Craniata</taxon>
        <taxon>Vertebrata</taxon>
        <taxon>Euteleostomi</taxon>
        <taxon>Actinopterygii</taxon>
        <taxon>Neopterygii</taxon>
        <taxon>Teleostei</taxon>
        <taxon>Anguilliformes</taxon>
        <taxon>Anguillidae</taxon>
        <taxon>Anguilla</taxon>
    </lineage>
</organism>